<reference evidence="13" key="1">
    <citation type="submission" date="2011-07" db="EMBL/GenBank/DDBJ databases">
        <title>Divergent evolution of antigenic variation in African trypanosomes.</title>
        <authorList>
            <person name="Jackson A.P."/>
            <person name="Berry A."/>
            <person name="Allison H.C."/>
            <person name="Burton P."/>
            <person name="Anderson J."/>
            <person name="Aslett M."/>
            <person name="Brown R."/>
            <person name="Corton N."/>
            <person name="Harris D."/>
            <person name="Hauser H."/>
            <person name="Gamble J."/>
            <person name="Gilderthorp R."/>
            <person name="McQuillan J."/>
            <person name="Quail M.A."/>
            <person name="Sanders M."/>
            <person name="Van Tonder A."/>
            <person name="Ginger M.L."/>
            <person name="Donelson J.E."/>
            <person name="Field M.C."/>
            <person name="Barry J.D."/>
            <person name="Berriman M."/>
            <person name="Hertz-Fowler C."/>
        </authorList>
    </citation>
    <scope>NUCLEOTIDE SEQUENCE [LARGE SCALE GENOMIC DNA]</scope>
    <source>
        <strain evidence="13">IL3000</strain>
    </source>
</reference>
<evidence type="ECO:0000256" key="3">
    <source>
        <dbReference type="ARBA" id="ARBA00022475"/>
    </source>
</evidence>
<organism evidence="12 13">
    <name type="scientific">Trypanosoma congolense (strain IL3000)</name>
    <dbReference type="NCBI Taxonomy" id="1068625"/>
    <lineage>
        <taxon>Eukaryota</taxon>
        <taxon>Discoba</taxon>
        <taxon>Euglenozoa</taxon>
        <taxon>Kinetoplastea</taxon>
        <taxon>Metakinetoplastina</taxon>
        <taxon>Trypanosomatida</taxon>
        <taxon>Trypanosomatidae</taxon>
        <taxon>Trypanosoma</taxon>
        <taxon>Nannomonas</taxon>
    </lineage>
</organism>
<sequence>MKFALVVLVLCAGFSSAQPSAVEFNLFCRILAKANDLMYGPDYVYEENADRAILQDMEVLYNATTSNMNEFRKTLWVTKDFFEAHPPPTDPKNRQDAHREIAQLIRDGEKKIEENQKIALEVNNKINEAKLSVARGIYGEHVTVVPKDDKNLTEILNNTGSTFVSNTSAKESCGHNGGKDKAGKTLINDIFCVCIGGDANDAEGPCHPKIWPPKSWQGSKEGKWTLIKFGLSKDTPKLIPSFNESFQKIEQVCREEMIQGNVKPENMDALLRAYLGMIDMGNKKTNKDTKKIFGHSERSAGGKGNNQVEKCTGEQGSSHETDPEKYNENICVDYTNNQNKNDKTYNITWHEKFKNYTKIMQDAKIIEEGILKNRAALLFLKSQAWVAYSREKDDETSNLDDMNMSNLFDGTKLPFSFPSLTYLLLFMIL</sequence>
<comment type="caution">
    <text evidence="12">The sequence shown here is derived from an EMBL/GenBank/DDBJ whole genome shotgun (WGS) entry which is preliminary data.</text>
</comment>
<feature type="signal peptide" evidence="10">
    <location>
        <begin position="1"/>
        <end position="17"/>
    </location>
</feature>
<evidence type="ECO:0000313" key="12">
    <source>
        <dbReference type="EMBL" id="CCD13837.1"/>
    </source>
</evidence>
<evidence type="ECO:0000313" key="13">
    <source>
        <dbReference type="Proteomes" id="UP000000702"/>
    </source>
</evidence>
<dbReference type="GO" id="GO:0005886">
    <property type="term" value="C:plasma membrane"/>
    <property type="evidence" value="ECO:0007669"/>
    <property type="project" value="UniProtKB-SubCell"/>
</dbReference>
<evidence type="ECO:0000259" key="11">
    <source>
        <dbReference type="Pfam" id="PF13206"/>
    </source>
</evidence>
<keyword evidence="3" id="KW-1003">Cell membrane</keyword>
<evidence type="ECO:0000256" key="2">
    <source>
        <dbReference type="ARBA" id="ARBA00004609"/>
    </source>
</evidence>
<feature type="region of interest" description="Disordered" evidence="9">
    <location>
        <begin position="294"/>
        <end position="324"/>
    </location>
</feature>
<comment type="function">
    <text evidence="1">VSG forms a coat on the surface of the parasite. The trypanosome evades the immune response of the host by expressing a series of antigenically distinct VSGs from an estimated 1000 VSG genes.</text>
</comment>
<evidence type="ECO:0000256" key="10">
    <source>
        <dbReference type="SAM" id="SignalP"/>
    </source>
</evidence>
<name>F9W9D7_TRYCI</name>
<comment type="subcellular location">
    <subcellularLocation>
        <location evidence="2">Cell membrane</location>
        <topology evidence="2">Lipid-anchor</topology>
        <topology evidence="2">GPI-anchor</topology>
    </subcellularLocation>
</comment>
<keyword evidence="4" id="KW-0336">GPI-anchor</keyword>
<proteinExistence type="predicted"/>
<accession>F9W9D7</accession>
<evidence type="ECO:0000256" key="8">
    <source>
        <dbReference type="ARBA" id="ARBA00023288"/>
    </source>
</evidence>
<dbReference type="GO" id="GO:0098552">
    <property type="term" value="C:side of membrane"/>
    <property type="evidence" value="ECO:0007669"/>
    <property type="project" value="UniProtKB-KW"/>
</dbReference>
<dbReference type="AlphaFoldDB" id="F9W9D7"/>
<evidence type="ECO:0000256" key="5">
    <source>
        <dbReference type="ARBA" id="ARBA00022729"/>
    </source>
</evidence>
<evidence type="ECO:0000256" key="6">
    <source>
        <dbReference type="ARBA" id="ARBA00023136"/>
    </source>
</evidence>
<protein>
    <submittedName>
        <fullName evidence="12">Variant surface glycoprotein</fullName>
    </submittedName>
</protein>
<gene>
    <name evidence="12" type="ORF">TCIL3000_0_04890</name>
</gene>
<keyword evidence="7" id="KW-0325">Glycoprotein</keyword>
<evidence type="ECO:0000256" key="1">
    <source>
        <dbReference type="ARBA" id="ARBA00002523"/>
    </source>
</evidence>
<dbReference type="Proteomes" id="UP000000702">
    <property type="component" value="Unassembled WGS sequence"/>
</dbReference>
<evidence type="ECO:0000256" key="7">
    <source>
        <dbReference type="ARBA" id="ARBA00023180"/>
    </source>
</evidence>
<reference evidence="12 13" key="2">
    <citation type="journal article" date="2012" name="Proc. Natl. Acad. Sci. U.S.A.">
        <title>Antigenic diversity is generated by distinct evolutionary mechanisms in African trypanosome species.</title>
        <authorList>
            <person name="Jackson A.P."/>
            <person name="Berry A."/>
            <person name="Aslett M."/>
            <person name="Allison H.C."/>
            <person name="Burton P."/>
            <person name="Vavrova-Anderson J."/>
            <person name="Brown R."/>
            <person name="Browne H."/>
            <person name="Corton N."/>
            <person name="Hauser H."/>
            <person name="Gamble J."/>
            <person name="Gilderthorp R."/>
            <person name="Marcello L."/>
            <person name="McQuillan J."/>
            <person name="Otto T.D."/>
            <person name="Quail M.A."/>
            <person name="Sanders M.J."/>
            <person name="van Tonder A."/>
            <person name="Ginger M.L."/>
            <person name="Field M.C."/>
            <person name="Barry J.D."/>
            <person name="Hertz-Fowler C."/>
            <person name="Berriman M."/>
        </authorList>
    </citation>
    <scope>NUCLEOTIDE SEQUENCE [LARGE SCALE GENOMIC DNA]</scope>
    <source>
        <strain evidence="12 13">IL3000</strain>
    </source>
</reference>
<feature type="compositionally biased region" description="Polar residues" evidence="9">
    <location>
        <begin position="305"/>
        <end position="316"/>
    </location>
</feature>
<feature type="domain" description="Trypanosome variant surface glycoprotein B-type N-terminal" evidence="11">
    <location>
        <begin position="84"/>
        <end position="363"/>
    </location>
</feature>
<dbReference type="Pfam" id="PF13206">
    <property type="entry name" value="VSG_B"/>
    <property type="match status" value="1"/>
</dbReference>
<keyword evidence="13" id="KW-1185">Reference proteome</keyword>
<keyword evidence="8" id="KW-0449">Lipoprotein</keyword>
<keyword evidence="5 10" id="KW-0732">Signal</keyword>
<keyword evidence="6" id="KW-0472">Membrane</keyword>
<evidence type="ECO:0000256" key="9">
    <source>
        <dbReference type="SAM" id="MobiDB-lite"/>
    </source>
</evidence>
<dbReference type="EMBL" id="CAEQ01001299">
    <property type="protein sequence ID" value="CCD13837.1"/>
    <property type="molecule type" value="Genomic_DNA"/>
</dbReference>
<feature type="chain" id="PRO_5003389998" evidence="10">
    <location>
        <begin position="18"/>
        <end position="429"/>
    </location>
</feature>
<dbReference type="InterPro" id="IPR025932">
    <property type="entry name" value="Trypano_VSG_B_N_dom"/>
</dbReference>
<dbReference type="VEuPathDB" id="TriTrypDB:TcIL3000_0_04890"/>
<evidence type="ECO:0000256" key="4">
    <source>
        <dbReference type="ARBA" id="ARBA00022622"/>
    </source>
</evidence>